<organism evidence="1 2">
    <name type="scientific">Halopolyspora algeriensis</name>
    <dbReference type="NCBI Taxonomy" id="1500506"/>
    <lineage>
        <taxon>Bacteria</taxon>
        <taxon>Bacillati</taxon>
        <taxon>Actinomycetota</taxon>
        <taxon>Actinomycetes</taxon>
        <taxon>Actinomycetes incertae sedis</taxon>
        <taxon>Halopolyspora</taxon>
    </lineage>
</organism>
<accession>A0A368VYI9</accession>
<evidence type="ECO:0000313" key="2">
    <source>
        <dbReference type="Proteomes" id="UP000253495"/>
    </source>
</evidence>
<sequence length="181" mass="18986">MTESDRLDDAAIGQRLARLDELLERVEQVPGPTVEAAIEAVQTLTEVYGEALARVLSLAGQSLAEELADDELLGHLLVLHDLHPDPVERRVSRAIEGLRPAVQERGGDVEPAGIDGGVADVRLSIKGCSSSGVEDAVREAVLAVAPELSGVKFVPAADDRDDAFIPLDALLQRPASAGGSA</sequence>
<dbReference type="InterPro" id="IPR034904">
    <property type="entry name" value="FSCA_dom_sf"/>
</dbReference>
<name>A0A368VYI9_9ACTN</name>
<evidence type="ECO:0000313" key="1">
    <source>
        <dbReference type="EMBL" id="RCW44644.1"/>
    </source>
</evidence>
<proteinExistence type="predicted"/>
<comment type="caution">
    <text evidence="1">The sequence shown here is derived from an EMBL/GenBank/DDBJ whole genome shotgun (WGS) entry which is preliminary data.</text>
</comment>
<gene>
    <name evidence="1" type="ORF">DFQ14_104233</name>
</gene>
<dbReference type="OrthoDB" id="9798220at2"/>
<dbReference type="Proteomes" id="UP000253495">
    <property type="component" value="Unassembled WGS sequence"/>
</dbReference>
<keyword evidence="2" id="KW-1185">Reference proteome</keyword>
<dbReference type="SUPFAM" id="SSF117916">
    <property type="entry name" value="Fe-S cluster assembly (FSCA) domain-like"/>
    <property type="match status" value="1"/>
</dbReference>
<dbReference type="Gene3D" id="3.30.300.130">
    <property type="entry name" value="Fe-S cluster assembly (FSCA)"/>
    <property type="match status" value="1"/>
</dbReference>
<dbReference type="AlphaFoldDB" id="A0A368VYI9"/>
<protein>
    <submittedName>
        <fullName evidence="1">Fe-S cluster biogenesis protein NfuA</fullName>
    </submittedName>
</protein>
<dbReference type="EMBL" id="QPJC01000004">
    <property type="protein sequence ID" value="RCW44644.1"/>
    <property type="molecule type" value="Genomic_DNA"/>
</dbReference>
<reference evidence="1 2" key="1">
    <citation type="submission" date="2018-07" db="EMBL/GenBank/DDBJ databases">
        <title>Genomic Encyclopedia of Type Strains, Phase III (KMG-III): the genomes of soil and plant-associated and newly described type strains.</title>
        <authorList>
            <person name="Whitman W."/>
        </authorList>
    </citation>
    <scope>NUCLEOTIDE SEQUENCE [LARGE SCALE GENOMIC DNA]</scope>
    <source>
        <strain evidence="1 2">CECT 8575</strain>
    </source>
</reference>
<dbReference type="RefSeq" id="WP_114452757.1">
    <property type="nucleotide sequence ID" value="NZ_QPJC01000004.1"/>
</dbReference>